<dbReference type="Gene3D" id="1.20.1510.10">
    <property type="entry name" value="Cation efflux protein transmembrane domain"/>
    <property type="match status" value="1"/>
</dbReference>
<keyword evidence="6 8" id="KW-1133">Transmembrane helix</keyword>
<evidence type="ECO:0000313" key="11">
    <source>
        <dbReference type="Proteomes" id="UP000192223"/>
    </source>
</evidence>
<gene>
    <name evidence="12" type="primary">LOC108733359</name>
</gene>
<keyword evidence="11" id="KW-1185">Reference proteome</keyword>
<dbReference type="InterPro" id="IPR058533">
    <property type="entry name" value="Cation_efflux_TM"/>
</dbReference>
<evidence type="ECO:0000256" key="3">
    <source>
        <dbReference type="ARBA" id="ARBA00022448"/>
    </source>
</evidence>
<dbReference type="OrthoDB" id="29444at2759"/>
<evidence type="ECO:0000256" key="8">
    <source>
        <dbReference type="SAM" id="Phobius"/>
    </source>
</evidence>
<proteinExistence type="inferred from homology"/>
<dbReference type="SUPFAM" id="SSF161111">
    <property type="entry name" value="Cation efflux protein transmembrane domain-like"/>
    <property type="match status" value="1"/>
</dbReference>
<dbReference type="InterPro" id="IPR027469">
    <property type="entry name" value="Cation_efflux_TMD_sf"/>
</dbReference>
<dbReference type="AlphaFoldDB" id="A0A7F5R724"/>
<sequence>MSRIVIKKLLIRQINEMAVKEWFRQSQPVQLYIILILTTLFFITELIISHLTHALTLLMDSYNVLCNIMVLCGCIATIKYNNSSSTASSEHSAINNTRISNADQTNKKNSQCSDKNTLKHTLNMEQKENRLRNTFGWARIDVVIMLICCVFLASLCFSVLIEALQTLIHIDHHDEMHHPVPVFCVAVIGLLLNGICYLLIGGYTSPDGNFLRVTKSGDVILDRVTSEPKNVNNCDISKTYDIKIQNSTKQPGELWKLTKDSIGCIIVMVCATVCYFIEEDIGKFVDPVFSLVSASILLILSYPYIKESCCILLQTIPDTIDIETLKMKLLKHFPGIISVHDLHIWELTADKIISTAHIIFLNPKVYGTITNQVTEFFLEQGITQVTIQPEFYTKSISAESLVSTKSGCLVRCQSEDCKTSHCCPNYDDNSPYQKKSSSSEIFQEDTSVSLKSVKTIDDNDQRPVESSSS</sequence>
<dbReference type="Pfam" id="PF16916">
    <property type="entry name" value="ZT_dimer"/>
    <property type="match status" value="1"/>
</dbReference>
<name>A0A7F5R724_AGRPL</name>
<dbReference type="RefSeq" id="XP_025831762.1">
    <property type="nucleotide sequence ID" value="XM_025975977.1"/>
</dbReference>
<reference evidence="12" key="1">
    <citation type="submission" date="2025-08" db="UniProtKB">
        <authorList>
            <consortium name="RefSeq"/>
        </authorList>
    </citation>
    <scope>IDENTIFICATION</scope>
    <source>
        <tissue evidence="12">Entire body</tissue>
    </source>
</reference>
<evidence type="ECO:0000256" key="5">
    <source>
        <dbReference type="ARBA" id="ARBA00022833"/>
    </source>
</evidence>
<feature type="domain" description="Cation efflux protein cytoplasmic" evidence="10">
    <location>
        <begin position="317"/>
        <end position="360"/>
    </location>
</feature>
<keyword evidence="3" id="KW-0813">Transport</keyword>
<dbReference type="GO" id="GO:0005385">
    <property type="term" value="F:zinc ion transmembrane transporter activity"/>
    <property type="evidence" value="ECO:0007669"/>
    <property type="project" value="TreeGrafter"/>
</dbReference>
<evidence type="ECO:0000259" key="10">
    <source>
        <dbReference type="Pfam" id="PF16916"/>
    </source>
</evidence>
<accession>A0A7F5R724</accession>
<dbReference type="FunCoup" id="A0A7F5R724">
    <property type="interactions" value="41"/>
</dbReference>
<evidence type="ECO:0000259" key="9">
    <source>
        <dbReference type="Pfam" id="PF01545"/>
    </source>
</evidence>
<evidence type="ECO:0000313" key="12">
    <source>
        <dbReference type="RefSeq" id="XP_025831762.1"/>
    </source>
</evidence>
<keyword evidence="4 8" id="KW-0812">Transmembrane</keyword>
<dbReference type="GeneID" id="108733359"/>
<dbReference type="InterPro" id="IPR027470">
    <property type="entry name" value="Cation_efflux_CTD"/>
</dbReference>
<keyword evidence="7 8" id="KW-0472">Membrane</keyword>
<feature type="transmembrane region" description="Helical" evidence="8">
    <location>
        <begin position="61"/>
        <end position="80"/>
    </location>
</feature>
<dbReference type="InterPro" id="IPR002524">
    <property type="entry name" value="Cation_efflux"/>
</dbReference>
<feature type="transmembrane region" description="Helical" evidence="8">
    <location>
        <begin position="29"/>
        <end position="49"/>
    </location>
</feature>
<comment type="similarity">
    <text evidence="2">Belongs to the cation diffusion facilitator (CDF) transporter (TC 2.A.4) family. SLC30A subfamily.</text>
</comment>
<organism evidence="11 12">
    <name type="scientific">Agrilus planipennis</name>
    <name type="common">Emerald ash borer</name>
    <name type="synonym">Agrilus marcopoli</name>
    <dbReference type="NCBI Taxonomy" id="224129"/>
    <lineage>
        <taxon>Eukaryota</taxon>
        <taxon>Metazoa</taxon>
        <taxon>Ecdysozoa</taxon>
        <taxon>Arthropoda</taxon>
        <taxon>Hexapoda</taxon>
        <taxon>Insecta</taxon>
        <taxon>Pterygota</taxon>
        <taxon>Neoptera</taxon>
        <taxon>Endopterygota</taxon>
        <taxon>Coleoptera</taxon>
        <taxon>Polyphaga</taxon>
        <taxon>Elateriformia</taxon>
        <taxon>Buprestoidea</taxon>
        <taxon>Buprestidae</taxon>
        <taxon>Agrilinae</taxon>
        <taxon>Agrilus</taxon>
    </lineage>
</organism>
<protein>
    <submittedName>
        <fullName evidence="12">Zinc transporter 1 isoform X1</fullName>
    </submittedName>
</protein>
<evidence type="ECO:0000256" key="4">
    <source>
        <dbReference type="ARBA" id="ARBA00022692"/>
    </source>
</evidence>
<dbReference type="GO" id="GO:0016020">
    <property type="term" value="C:membrane"/>
    <property type="evidence" value="ECO:0007669"/>
    <property type="project" value="UniProtKB-SubCell"/>
</dbReference>
<dbReference type="Proteomes" id="UP000192223">
    <property type="component" value="Unplaced"/>
</dbReference>
<keyword evidence="5" id="KW-0862">Zinc</keyword>
<dbReference type="NCBIfam" id="TIGR01297">
    <property type="entry name" value="CDF"/>
    <property type="match status" value="1"/>
</dbReference>
<evidence type="ECO:0000256" key="1">
    <source>
        <dbReference type="ARBA" id="ARBA00004141"/>
    </source>
</evidence>
<dbReference type="GO" id="GO:0006882">
    <property type="term" value="P:intracellular zinc ion homeostasis"/>
    <property type="evidence" value="ECO:0007669"/>
    <property type="project" value="TreeGrafter"/>
</dbReference>
<dbReference type="GO" id="GO:0010312">
    <property type="term" value="P:detoxification of zinc ion"/>
    <property type="evidence" value="ECO:0007669"/>
    <property type="project" value="TreeGrafter"/>
</dbReference>
<dbReference type="PANTHER" id="PTHR45820:SF9">
    <property type="entry name" value="FI23527P1"/>
    <property type="match status" value="1"/>
</dbReference>
<feature type="domain" description="Cation efflux protein transmembrane" evidence="9">
    <location>
        <begin position="125"/>
        <end position="313"/>
    </location>
</feature>
<dbReference type="Pfam" id="PF01545">
    <property type="entry name" value="Cation_efflux"/>
    <property type="match status" value="1"/>
</dbReference>
<feature type="transmembrane region" description="Helical" evidence="8">
    <location>
        <begin position="142"/>
        <end position="168"/>
    </location>
</feature>
<dbReference type="PANTHER" id="PTHR45820">
    <property type="entry name" value="FI23527P1"/>
    <property type="match status" value="1"/>
</dbReference>
<evidence type="ECO:0000256" key="2">
    <source>
        <dbReference type="ARBA" id="ARBA00008873"/>
    </source>
</evidence>
<dbReference type="CTD" id="40271"/>
<evidence type="ECO:0000256" key="6">
    <source>
        <dbReference type="ARBA" id="ARBA00022989"/>
    </source>
</evidence>
<feature type="transmembrane region" description="Helical" evidence="8">
    <location>
        <begin position="180"/>
        <end position="200"/>
    </location>
</feature>
<comment type="subcellular location">
    <subcellularLocation>
        <location evidence="1">Membrane</location>
        <topology evidence="1">Multi-pass membrane protein</topology>
    </subcellularLocation>
</comment>
<evidence type="ECO:0000256" key="7">
    <source>
        <dbReference type="ARBA" id="ARBA00023136"/>
    </source>
</evidence>
<dbReference type="InParanoid" id="A0A7F5R724"/>